<evidence type="ECO:0000256" key="5">
    <source>
        <dbReference type="RuleBase" id="RU361279"/>
    </source>
</evidence>
<dbReference type="EMBL" id="AP014612">
    <property type="protein sequence ID" value="BAQ25047.1"/>
    <property type="molecule type" value="Genomic_DNA"/>
</dbReference>
<dbReference type="PIRSF" id="PIRSF006806">
    <property type="entry name" value="FTHF_cligase"/>
    <property type="match status" value="1"/>
</dbReference>
<dbReference type="InterPro" id="IPR037171">
    <property type="entry name" value="NagB/RpiA_transferase-like"/>
</dbReference>
<dbReference type="Pfam" id="PF01812">
    <property type="entry name" value="5-FTHF_cyc-lig"/>
    <property type="match status" value="1"/>
</dbReference>
<dbReference type="InterPro" id="IPR024185">
    <property type="entry name" value="FTHF_cligase-like_sf"/>
</dbReference>
<dbReference type="RefSeq" id="WP_128833800.1">
    <property type="nucleotide sequence ID" value="NZ_AP014612.1"/>
</dbReference>
<evidence type="ECO:0000313" key="6">
    <source>
        <dbReference type="EMBL" id="BAQ25047.1"/>
    </source>
</evidence>
<reference evidence="6 7" key="1">
    <citation type="journal article" date="2016" name="Microbiol. Immunol.">
        <title>Complete genome sequence of Streptococcus troglodytae TKU31 isolated from the oral cavity of a chimpanzee (Pan troglodytes).</title>
        <authorList>
            <person name="Okamoto M."/>
            <person name="Naito M."/>
            <person name="Miyanohara M."/>
            <person name="Imai S."/>
            <person name="Nomura Y."/>
            <person name="Saito W."/>
            <person name="Momoi Y."/>
            <person name="Takada K."/>
            <person name="Miyabe-Nishiwaki T."/>
            <person name="Tomonaga M."/>
            <person name="Hanada N."/>
        </authorList>
    </citation>
    <scope>NUCLEOTIDE SEQUENCE [LARGE SCALE GENOMIC DNA]</scope>
    <source>
        <strain evidence="7">TKU 31</strain>
    </source>
</reference>
<dbReference type="GO" id="GO:0030272">
    <property type="term" value="F:5-formyltetrahydrofolate cyclo-ligase activity"/>
    <property type="evidence" value="ECO:0007669"/>
    <property type="project" value="UniProtKB-EC"/>
</dbReference>
<keyword evidence="5" id="KW-0460">Magnesium</keyword>
<comment type="similarity">
    <text evidence="1 5">Belongs to the 5-formyltetrahydrofolate cyclo-ligase family.</text>
</comment>
<keyword evidence="3 4" id="KW-0067">ATP-binding</keyword>
<feature type="binding site" evidence="4">
    <location>
        <position position="49"/>
    </location>
    <ligand>
        <name>substrate</name>
    </ligand>
</feature>
<feature type="binding site" evidence="4">
    <location>
        <position position="54"/>
    </location>
    <ligand>
        <name>substrate</name>
    </ligand>
</feature>
<dbReference type="AlphaFoldDB" id="A0A1L7LLH1"/>
<dbReference type="KEGG" id="strg:SRT_17860"/>
<dbReference type="GO" id="GO:0009396">
    <property type="term" value="P:folic acid-containing compound biosynthetic process"/>
    <property type="evidence" value="ECO:0007669"/>
    <property type="project" value="TreeGrafter"/>
</dbReference>
<dbReference type="NCBIfam" id="TIGR02727">
    <property type="entry name" value="MTHFS_bact"/>
    <property type="match status" value="1"/>
</dbReference>
<dbReference type="GO" id="GO:0005524">
    <property type="term" value="F:ATP binding"/>
    <property type="evidence" value="ECO:0007669"/>
    <property type="project" value="UniProtKB-KW"/>
</dbReference>
<comment type="catalytic activity">
    <reaction evidence="5">
        <text>(6S)-5-formyl-5,6,7,8-tetrahydrofolate + ATP = (6R)-5,10-methenyltetrahydrofolate + ADP + phosphate</text>
        <dbReference type="Rhea" id="RHEA:10488"/>
        <dbReference type="ChEBI" id="CHEBI:30616"/>
        <dbReference type="ChEBI" id="CHEBI:43474"/>
        <dbReference type="ChEBI" id="CHEBI:57455"/>
        <dbReference type="ChEBI" id="CHEBI:57457"/>
        <dbReference type="ChEBI" id="CHEBI:456216"/>
        <dbReference type="EC" id="6.3.3.2"/>
    </reaction>
</comment>
<accession>A0A1L7LLH1</accession>
<organism evidence="6 7">
    <name type="scientific">Streptococcus troglodytae</name>
    <dbReference type="NCBI Taxonomy" id="1111760"/>
    <lineage>
        <taxon>Bacteria</taxon>
        <taxon>Bacillati</taxon>
        <taxon>Bacillota</taxon>
        <taxon>Bacilli</taxon>
        <taxon>Lactobacillales</taxon>
        <taxon>Streptococcaceae</taxon>
        <taxon>Streptococcus</taxon>
    </lineage>
</organism>
<dbReference type="Gene3D" id="3.40.50.10420">
    <property type="entry name" value="NagB/RpiA/CoA transferase-like"/>
    <property type="match status" value="1"/>
</dbReference>
<dbReference type="EC" id="6.3.3.2" evidence="5"/>
<dbReference type="GO" id="GO:0035999">
    <property type="term" value="P:tetrahydrofolate interconversion"/>
    <property type="evidence" value="ECO:0007669"/>
    <property type="project" value="TreeGrafter"/>
</dbReference>
<dbReference type="PANTHER" id="PTHR23407:SF1">
    <property type="entry name" value="5-FORMYLTETRAHYDROFOLATE CYCLO-LIGASE"/>
    <property type="match status" value="1"/>
</dbReference>
<name>A0A1L7LLH1_9STRE</name>
<dbReference type="InterPro" id="IPR002698">
    <property type="entry name" value="FTHF_cligase"/>
</dbReference>
<sequence>MMKKDYRTQVIEDLKKQDKAKKVLRDEQLLEELIQLEAYQKAHVIATYLAFAFEFDTSLLIKQAQRDNKGIVVPKTYPQGKMIFVAYDEADLQITKFGLKEPRSEQALEKSAIDLIHVPGLAFNNKGYRIGFGAGYYDQYLADFQGDTVSTIYSFQQFTFEPSSFDIPVKEVLVSGDL</sequence>
<dbReference type="GO" id="GO:0046872">
    <property type="term" value="F:metal ion binding"/>
    <property type="evidence" value="ECO:0007669"/>
    <property type="project" value="UniProtKB-KW"/>
</dbReference>
<keyword evidence="5" id="KW-0479">Metal-binding</keyword>
<proteinExistence type="inferred from homology"/>
<keyword evidence="2 4" id="KW-0547">Nucleotide-binding</keyword>
<keyword evidence="6" id="KW-0436">Ligase</keyword>
<feature type="binding site" evidence="4">
    <location>
        <begin position="129"/>
        <end position="137"/>
    </location>
    <ligand>
        <name>ATP</name>
        <dbReference type="ChEBI" id="CHEBI:30616"/>
    </ligand>
</feature>
<dbReference type="Proteomes" id="UP000217758">
    <property type="component" value="Chromosome"/>
</dbReference>
<protein>
    <recommendedName>
        <fullName evidence="5">5-formyltetrahydrofolate cyclo-ligase</fullName>
        <ecNumber evidence="5">6.3.3.2</ecNumber>
    </recommendedName>
</protein>
<evidence type="ECO:0000256" key="3">
    <source>
        <dbReference type="ARBA" id="ARBA00022840"/>
    </source>
</evidence>
<evidence type="ECO:0000313" key="7">
    <source>
        <dbReference type="Proteomes" id="UP000217758"/>
    </source>
</evidence>
<evidence type="ECO:0000256" key="1">
    <source>
        <dbReference type="ARBA" id="ARBA00010638"/>
    </source>
</evidence>
<dbReference type="PANTHER" id="PTHR23407">
    <property type="entry name" value="ATPASE INHIBITOR/5-FORMYLTETRAHYDROFOLATE CYCLO-LIGASE"/>
    <property type="match status" value="1"/>
</dbReference>
<dbReference type="SUPFAM" id="SSF100950">
    <property type="entry name" value="NagB/RpiA/CoA transferase-like"/>
    <property type="match status" value="1"/>
</dbReference>
<keyword evidence="7" id="KW-1185">Reference proteome</keyword>
<feature type="binding site" evidence="4">
    <location>
        <begin position="3"/>
        <end position="7"/>
    </location>
    <ligand>
        <name>ATP</name>
        <dbReference type="ChEBI" id="CHEBI:30616"/>
    </ligand>
</feature>
<evidence type="ECO:0000256" key="4">
    <source>
        <dbReference type="PIRSR" id="PIRSR006806-1"/>
    </source>
</evidence>
<evidence type="ECO:0000256" key="2">
    <source>
        <dbReference type="ARBA" id="ARBA00022741"/>
    </source>
</evidence>
<gene>
    <name evidence="6" type="ORF">SRT_17860</name>
</gene>
<comment type="cofactor">
    <cofactor evidence="5">
        <name>Mg(2+)</name>
        <dbReference type="ChEBI" id="CHEBI:18420"/>
    </cofactor>
</comment>